<accession>A0A7W8QHP1</accession>
<organism evidence="2 3">
    <name type="scientific">Paraburkholderia atlantica</name>
    <dbReference type="NCBI Taxonomy" id="2654982"/>
    <lineage>
        <taxon>Bacteria</taxon>
        <taxon>Pseudomonadati</taxon>
        <taxon>Pseudomonadota</taxon>
        <taxon>Betaproteobacteria</taxon>
        <taxon>Burkholderiales</taxon>
        <taxon>Burkholderiaceae</taxon>
        <taxon>Paraburkholderia</taxon>
    </lineage>
</organism>
<evidence type="ECO:0000313" key="2">
    <source>
        <dbReference type="EMBL" id="MBB5429801.1"/>
    </source>
</evidence>
<proteinExistence type="predicted"/>
<reference evidence="2 3" key="1">
    <citation type="submission" date="2020-08" db="EMBL/GenBank/DDBJ databases">
        <title>Genomic Encyclopedia of Type Strains, Phase IV (KMG-V): Genome sequencing to study the core and pangenomes of soil and plant-associated prokaryotes.</title>
        <authorList>
            <person name="Whitman W."/>
        </authorList>
    </citation>
    <scope>NUCLEOTIDE SEQUENCE [LARGE SCALE GENOMIC DNA]</scope>
    <source>
        <strain evidence="2 3">JPY158</strain>
    </source>
</reference>
<keyword evidence="3" id="KW-1185">Reference proteome</keyword>
<feature type="compositionally biased region" description="Basic residues" evidence="1">
    <location>
        <begin position="58"/>
        <end position="70"/>
    </location>
</feature>
<feature type="region of interest" description="Disordered" evidence="1">
    <location>
        <begin position="46"/>
        <end position="70"/>
    </location>
</feature>
<name>A0A7W8QHP1_PARAM</name>
<evidence type="ECO:0008006" key="4">
    <source>
        <dbReference type="Google" id="ProtNLM"/>
    </source>
</evidence>
<gene>
    <name evidence="2" type="ORF">HDG40_008004</name>
</gene>
<evidence type="ECO:0000313" key="3">
    <source>
        <dbReference type="Proteomes" id="UP000592780"/>
    </source>
</evidence>
<evidence type="ECO:0000256" key="1">
    <source>
        <dbReference type="SAM" id="MobiDB-lite"/>
    </source>
</evidence>
<dbReference type="Proteomes" id="UP000592780">
    <property type="component" value="Unassembled WGS sequence"/>
</dbReference>
<comment type="caution">
    <text evidence="2">The sequence shown here is derived from an EMBL/GenBank/DDBJ whole genome shotgun (WGS) entry which is preliminary data.</text>
</comment>
<dbReference type="AlphaFoldDB" id="A0A7W8QHP1"/>
<dbReference type="EMBL" id="JACHDD010000057">
    <property type="protein sequence ID" value="MBB5429801.1"/>
    <property type="molecule type" value="Genomic_DNA"/>
</dbReference>
<sequence>MKTTKSRGTGNAAQITVVQPHAAAIDIAAQFHVVAVGQERAPEPVRSFRSFTNSRGGSSRRKSPRMLRCK</sequence>
<protein>
    <recommendedName>
        <fullName evidence="4">Transposase</fullName>
    </recommendedName>
</protein>